<dbReference type="AlphaFoldDB" id="Q2H504"/>
<dbReference type="Proteomes" id="UP000001056">
    <property type="component" value="Unassembled WGS sequence"/>
</dbReference>
<dbReference type="GeneID" id="4390160"/>
<dbReference type="InParanoid" id="Q2H504"/>
<proteinExistence type="predicted"/>
<evidence type="ECO:0000313" key="2">
    <source>
        <dbReference type="Proteomes" id="UP000001056"/>
    </source>
</evidence>
<dbReference type="EMBL" id="CH408031">
    <property type="protein sequence ID" value="EAQ89642.1"/>
    <property type="molecule type" value="Genomic_DNA"/>
</dbReference>
<gene>
    <name evidence="1" type="ORF">CHGG_06261</name>
</gene>
<dbReference type="RefSeq" id="XP_001222356.1">
    <property type="nucleotide sequence ID" value="XM_001222355.1"/>
</dbReference>
<protein>
    <submittedName>
        <fullName evidence="1">Uncharacterized protein</fullName>
    </submittedName>
</protein>
<dbReference type="HOGENOM" id="CLU_2291364_0_0_1"/>
<evidence type="ECO:0000313" key="1">
    <source>
        <dbReference type="EMBL" id="EAQ89642.1"/>
    </source>
</evidence>
<organism evidence="1 2">
    <name type="scientific">Chaetomium globosum (strain ATCC 6205 / CBS 148.51 / DSM 1962 / NBRC 6347 / NRRL 1970)</name>
    <name type="common">Soil fungus</name>
    <dbReference type="NCBI Taxonomy" id="306901"/>
    <lineage>
        <taxon>Eukaryota</taxon>
        <taxon>Fungi</taxon>
        <taxon>Dikarya</taxon>
        <taxon>Ascomycota</taxon>
        <taxon>Pezizomycotina</taxon>
        <taxon>Sordariomycetes</taxon>
        <taxon>Sordariomycetidae</taxon>
        <taxon>Sordariales</taxon>
        <taxon>Chaetomiaceae</taxon>
        <taxon>Chaetomium</taxon>
    </lineage>
</organism>
<dbReference type="VEuPathDB" id="FungiDB:CHGG_06261"/>
<reference evidence="2" key="1">
    <citation type="journal article" date="2015" name="Genome Announc.">
        <title>Draft genome sequence of the cellulolytic fungus Chaetomium globosum.</title>
        <authorList>
            <person name="Cuomo C.A."/>
            <person name="Untereiner W.A."/>
            <person name="Ma L.-J."/>
            <person name="Grabherr M."/>
            <person name="Birren B.W."/>
        </authorList>
    </citation>
    <scope>NUCLEOTIDE SEQUENCE [LARGE SCALE GENOMIC DNA]</scope>
    <source>
        <strain evidence="2">ATCC 6205 / CBS 148.51 / DSM 1962 / NBRC 6347 / NRRL 1970</strain>
    </source>
</reference>
<name>Q2H504_CHAGB</name>
<keyword evidence="2" id="KW-1185">Reference proteome</keyword>
<sequence length="101" mass="11031">MAWRAACMNRLYMAVLAAAPTVWSRRVLAAVLRLLRRGSTRALGPPFAASSLASGSEAADTAAVVGARWYAGKVLSRKSCQKEVAEAWKSREKRAYWKTGM</sequence>
<accession>Q2H504</accession>